<evidence type="ECO:0000313" key="3">
    <source>
        <dbReference type="Proteomes" id="UP000199073"/>
    </source>
</evidence>
<feature type="transmembrane region" description="Helical" evidence="1">
    <location>
        <begin position="66"/>
        <end position="90"/>
    </location>
</feature>
<dbReference type="InterPro" id="IPR038770">
    <property type="entry name" value="Na+/solute_symporter_sf"/>
</dbReference>
<feature type="transmembrane region" description="Helical" evidence="1">
    <location>
        <begin position="36"/>
        <end position="54"/>
    </location>
</feature>
<gene>
    <name evidence="2" type="ORF">SAMN05660330_02356</name>
</gene>
<evidence type="ECO:0000313" key="2">
    <source>
        <dbReference type="EMBL" id="SDP30239.1"/>
    </source>
</evidence>
<keyword evidence="1" id="KW-1133">Transmembrane helix</keyword>
<feature type="transmembrane region" description="Helical" evidence="1">
    <location>
        <begin position="163"/>
        <end position="181"/>
    </location>
</feature>
<dbReference type="EMBL" id="FNJI01000015">
    <property type="protein sequence ID" value="SDP30239.1"/>
    <property type="molecule type" value="Genomic_DNA"/>
</dbReference>
<keyword evidence="1" id="KW-0472">Membrane</keyword>
<dbReference type="AlphaFoldDB" id="A0A1H0RLQ7"/>
<dbReference type="Pfam" id="PF13593">
    <property type="entry name" value="SBF_like"/>
    <property type="match status" value="1"/>
</dbReference>
<dbReference type="PANTHER" id="PTHR18640">
    <property type="entry name" value="SOLUTE CARRIER FAMILY 10 MEMBER 7"/>
    <property type="match status" value="1"/>
</dbReference>
<dbReference type="PANTHER" id="PTHR18640:SF10">
    <property type="entry name" value="SODIUM_METABOLITE COTRANSPORTER BASS4, CHLOROPLASTIC-RELATED"/>
    <property type="match status" value="1"/>
</dbReference>
<reference evidence="2 3" key="1">
    <citation type="submission" date="2016-10" db="EMBL/GenBank/DDBJ databases">
        <authorList>
            <person name="de Groot N.N."/>
        </authorList>
    </citation>
    <scope>NUCLEOTIDE SEQUENCE [LARGE SCALE GENOMIC DNA]</scope>
    <source>
        <strain evidence="2 3">DSM 12130</strain>
    </source>
</reference>
<feature type="transmembrane region" description="Helical" evidence="1">
    <location>
        <begin position="202"/>
        <end position="220"/>
    </location>
</feature>
<evidence type="ECO:0000256" key="1">
    <source>
        <dbReference type="SAM" id="Phobius"/>
    </source>
</evidence>
<feature type="transmembrane region" description="Helical" evidence="1">
    <location>
        <begin position="126"/>
        <end position="151"/>
    </location>
</feature>
<dbReference type="STRING" id="91360.SAMN05660330_02356"/>
<feature type="transmembrane region" description="Helical" evidence="1">
    <location>
        <begin position="96"/>
        <end position="119"/>
    </location>
</feature>
<dbReference type="InterPro" id="IPR016833">
    <property type="entry name" value="Put_Na-Bile_cotransptr"/>
</dbReference>
<dbReference type="Gene3D" id="1.20.1530.20">
    <property type="match status" value="1"/>
</dbReference>
<feature type="transmembrane region" description="Helical" evidence="1">
    <location>
        <begin position="226"/>
        <end position="245"/>
    </location>
</feature>
<dbReference type="RefSeq" id="WP_092223036.1">
    <property type="nucleotide sequence ID" value="NZ_FNJI01000015.1"/>
</dbReference>
<organism evidence="2 3">
    <name type="scientific">Desulforhopalus singaporensis</name>
    <dbReference type="NCBI Taxonomy" id="91360"/>
    <lineage>
        <taxon>Bacteria</taxon>
        <taxon>Pseudomonadati</taxon>
        <taxon>Thermodesulfobacteriota</taxon>
        <taxon>Desulfobulbia</taxon>
        <taxon>Desulfobulbales</taxon>
        <taxon>Desulfocapsaceae</taxon>
        <taxon>Desulforhopalus</taxon>
    </lineage>
</organism>
<sequence>MIGFIKNYWFFIGIGAMVILAFSAPSLGLFVRQHHILEAGIFVAFFITGMTLDTSDVARQFGRVKVLLAALISSLLLFPVAVYFAAHVFFATHSDFIVGALIIAAAPVTIASGTVMTGVAKGNISLSLFICVLSNIAAIFSIPPLLNVLIGTTVSIDLPVREMITGLIVTILIPTTAGQALQPKVRRFTQAHAKNISVFNQCIVLLIIFNAVAGSTARLIDSASSIVEVFLFMAVIHAGFLFFNYRLAKFIKLDPPSVSAFTIHTSQKTLTVSYLVWAGYLADSFPTALIPCIAYHLTQSVCDTILAAKLGRQAEAAAYRTKPLETAG</sequence>
<keyword evidence="3" id="KW-1185">Reference proteome</keyword>
<name>A0A1H0RLQ7_9BACT</name>
<keyword evidence="1" id="KW-0812">Transmembrane</keyword>
<accession>A0A1H0RLQ7</accession>
<protein>
    <submittedName>
        <fullName evidence="2">Predicted Na+-dependent transporter</fullName>
    </submittedName>
</protein>
<feature type="transmembrane region" description="Helical" evidence="1">
    <location>
        <begin position="7"/>
        <end position="30"/>
    </location>
</feature>
<proteinExistence type="predicted"/>
<dbReference type="Proteomes" id="UP000199073">
    <property type="component" value="Unassembled WGS sequence"/>
</dbReference>
<dbReference type="OrthoDB" id="245077at2"/>